<keyword evidence="2" id="KW-0413">Isomerase</keyword>
<dbReference type="OrthoDB" id="9779184at2"/>
<name>A0A5C6BD37_9BACT</name>
<gene>
    <name evidence="2" type="ORF">Poly21_54170</name>
</gene>
<dbReference type="InterPro" id="IPR036237">
    <property type="entry name" value="Xyl_isomerase-like_sf"/>
</dbReference>
<dbReference type="Pfam" id="PF01261">
    <property type="entry name" value="AP_endonuc_2"/>
    <property type="match status" value="1"/>
</dbReference>
<accession>A0A5C6BD37</accession>
<dbReference type="RefSeq" id="WP_146409847.1">
    <property type="nucleotide sequence ID" value="NZ_SJPU01000006.1"/>
</dbReference>
<evidence type="ECO:0000313" key="3">
    <source>
        <dbReference type="Proteomes" id="UP000319908"/>
    </source>
</evidence>
<feature type="domain" description="Xylose isomerase-like TIM barrel" evidence="1">
    <location>
        <begin position="18"/>
        <end position="266"/>
    </location>
</feature>
<dbReference type="GO" id="GO:0016853">
    <property type="term" value="F:isomerase activity"/>
    <property type="evidence" value="ECO:0007669"/>
    <property type="project" value="UniProtKB-KW"/>
</dbReference>
<dbReference type="InterPro" id="IPR050312">
    <property type="entry name" value="IolE/XylAMocC-like"/>
</dbReference>
<dbReference type="PANTHER" id="PTHR12110">
    <property type="entry name" value="HYDROXYPYRUVATE ISOMERASE"/>
    <property type="match status" value="1"/>
</dbReference>
<proteinExistence type="predicted"/>
<dbReference type="EMBL" id="SJPU01000006">
    <property type="protein sequence ID" value="TWU09870.1"/>
    <property type="molecule type" value="Genomic_DNA"/>
</dbReference>
<organism evidence="2 3">
    <name type="scientific">Allorhodopirellula heiligendammensis</name>
    <dbReference type="NCBI Taxonomy" id="2714739"/>
    <lineage>
        <taxon>Bacteria</taxon>
        <taxon>Pseudomonadati</taxon>
        <taxon>Planctomycetota</taxon>
        <taxon>Planctomycetia</taxon>
        <taxon>Pirellulales</taxon>
        <taxon>Pirellulaceae</taxon>
        <taxon>Allorhodopirellula</taxon>
    </lineage>
</organism>
<dbReference type="AlphaFoldDB" id="A0A5C6BD37"/>
<dbReference type="SUPFAM" id="SSF51658">
    <property type="entry name" value="Xylose isomerase-like"/>
    <property type="match status" value="1"/>
</dbReference>
<dbReference type="EC" id="5.3.1.-" evidence="2"/>
<dbReference type="Proteomes" id="UP000319908">
    <property type="component" value="Unassembled WGS sequence"/>
</dbReference>
<keyword evidence="3" id="KW-1185">Reference proteome</keyword>
<dbReference type="PANTHER" id="PTHR12110:SF21">
    <property type="entry name" value="XYLOSE ISOMERASE-LIKE TIM BARREL DOMAIN-CONTAINING PROTEIN"/>
    <property type="match status" value="1"/>
</dbReference>
<evidence type="ECO:0000259" key="1">
    <source>
        <dbReference type="Pfam" id="PF01261"/>
    </source>
</evidence>
<comment type="caution">
    <text evidence="2">The sequence shown here is derived from an EMBL/GenBank/DDBJ whole genome shotgun (WGS) entry which is preliminary data.</text>
</comment>
<protein>
    <submittedName>
        <fullName evidence="2">D-tagatose 3-epimerase</fullName>
        <ecNumber evidence="2">5.3.1.-</ecNumber>
    </submittedName>
</protein>
<reference evidence="2 3" key="1">
    <citation type="journal article" date="2020" name="Antonie Van Leeuwenhoek">
        <title>Rhodopirellula heiligendammensis sp. nov., Rhodopirellula pilleata sp. nov., and Rhodopirellula solitaria sp. nov. isolated from natural or artificial marine surfaces in Northern Germany and California, USA, and emended description of the genus Rhodopirellula.</title>
        <authorList>
            <person name="Kallscheuer N."/>
            <person name="Wiegand S."/>
            <person name="Jogler M."/>
            <person name="Boedeker C."/>
            <person name="Peeters S.H."/>
            <person name="Rast P."/>
            <person name="Heuer A."/>
            <person name="Jetten M.S.M."/>
            <person name="Rohde M."/>
            <person name="Jogler C."/>
        </authorList>
    </citation>
    <scope>NUCLEOTIDE SEQUENCE [LARGE SCALE GENOMIC DNA]</scope>
    <source>
        <strain evidence="2 3">Poly21</strain>
    </source>
</reference>
<evidence type="ECO:0000313" key="2">
    <source>
        <dbReference type="EMBL" id="TWU09870.1"/>
    </source>
</evidence>
<dbReference type="InterPro" id="IPR013022">
    <property type="entry name" value="Xyl_isomerase-like_TIM-brl"/>
</dbReference>
<dbReference type="Gene3D" id="3.20.20.150">
    <property type="entry name" value="Divalent-metal-dependent TIM barrel enzymes"/>
    <property type="match status" value="1"/>
</dbReference>
<sequence length="268" mass="29452">MFALCNETFRDTPLSDAVRLTADLGYTGWEVAPFMLADHVDAIGREQRAEYRKTVEDAGLKIIGLHWLLAGTQGLHLTTQDASVRQNTADYLKSLARLCGDLGGNLMVLGSPQQRNRTEGQTPELAMANAAEVLRQVVPTLHEQNVRIAVEPLGPEEGDFLNTADEACELIDAVGDPSIGLHLDVKAMSTEAEPIEQVIRQHADRMIHFHANDPNRLGPGMGDVKFEPILQALRDVNYDGWISVEVFDYSPGAETLARESIRNLRAAS</sequence>